<evidence type="ECO:0000313" key="4">
    <source>
        <dbReference type="Proteomes" id="UP000295151"/>
    </source>
</evidence>
<proteinExistence type="predicted"/>
<protein>
    <submittedName>
        <fullName evidence="3">Putative membrane protein</fullName>
    </submittedName>
</protein>
<feature type="transmembrane region" description="Helical" evidence="2">
    <location>
        <begin position="143"/>
        <end position="160"/>
    </location>
</feature>
<evidence type="ECO:0000313" key="3">
    <source>
        <dbReference type="EMBL" id="TDU89995.1"/>
    </source>
</evidence>
<comment type="caution">
    <text evidence="3">The sequence shown here is derived from an EMBL/GenBank/DDBJ whole genome shotgun (WGS) entry which is preliminary data.</text>
</comment>
<reference evidence="3 4" key="1">
    <citation type="submission" date="2019-03" db="EMBL/GenBank/DDBJ databases">
        <title>Genomic Encyclopedia of Type Strains, Phase III (KMG-III): the genomes of soil and plant-associated and newly described type strains.</title>
        <authorList>
            <person name="Whitman W."/>
        </authorList>
    </citation>
    <scope>NUCLEOTIDE SEQUENCE [LARGE SCALE GENOMIC DNA]</scope>
    <source>
        <strain evidence="3 4">VKM Ac-2575</strain>
    </source>
</reference>
<feature type="transmembrane region" description="Helical" evidence="2">
    <location>
        <begin position="88"/>
        <end position="112"/>
    </location>
</feature>
<organism evidence="3 4">
    <name type="scientific">Kribbella voronezhensis</name>
    <dbReference type="NCBI Taxonomy" id="2512212"/>
    <lineage>
        <taxon>Bacteria</taxon>
        <taxon>Bacillati</taxon>
        <taxon>Actinomycetota</taxon>
        <taxon>Actinomycetes</taxon>
        <taxon>Propionibacteriales</taxon>
        <taxon>Kribbellaceae</taxon>
        <taxon>Kribbella</taxon>
    </lineage>
</organism>
<dbReference type="Proteomes" id="UP000295151">
    <property type="component" value="Unassembled WGS sequence"/>
</dbReference>
<accession>A0A4R7TD45</accession>
<dbReference type="RefSeq" id="WP_238158193.1">
    <property type="nucleotide sequence ID" value="NZ_SOCE01000001.1"/>
</dbReference>
<name>A0A4R7TD45_9ACTN</name>
<keyword evidence="4" id="KW-1185">Reference proteome</keyword>
<feature type="transmembrane region" description="Helical" evidence="2">
    <location>
        <begin position="60"/>
        <end position="81"/>
    </location>
</feature>
<gene>
    <name evidence="3" type="ORF">EV138_3577</name>
</gene>
<keyword evidence="2" id="KW-1133">Transmembrane helix</keyword>
<sequence>MTNTLNFTKLLTLTGLVGTALMGGVFYAFGTAVMGSLQRMPAGQGAAAMNLINVRIQNPLFLLIFMGTALVCVALGIIALVKDAPGKWWLVAGAALYLVGVIVVSFAVNIPLNDKLATFDPNSAAGAAEWLNYLAKWNPANNLRAVSCALGVVAFGLALASGAGSKTTAAPAIGAGSIARADGAHQGARPAGAPQYGSTQGHQFQLPNPGWQTPQQVAPRPQSWQ</sequence>
<evidence type="ECO:0000256" key="2">
    <source>
        <dbReference type="SAM" id="Phobius"/>
    </source>
</evidence>
<dbReference type="AlphaFoldDB" id="A0A4R7TD45"/>
<evidence type="ECO:0000256" key="1">
    <source>
        <dbReference type="SAM" id="MobiDB-lite"/>
    </source>
</evidence>
<feature type="region of interest" description="Disordered" evidence="1">
    <location>
        <begin position="184"/>
        <end position="225"/>
    </location>
</feature>
<dbReference type="EMBL" id="SOCE01000001">
    <property type="protein sequence ID" value="TDU89995.1"/>
    <property type="molecule type" value="Genomic_DNA"/>
</dbReference>
<dbReference type="InterPro" id="IPR013901">
    <property type="entry name" value="Anthrone_oxy"/>
</dbReference>
<keyword evidence="2" id="KW-0472">Membrane</keyword>
<feature type="compositionally biased region" description="Polar residues" evidence="1">
    <location>
        <begin position="196"/>
        <end position="225"/>
    </location>
</feature>
<dbReference type="Pfam" id="PF08592">
    <property type="entry name" value="Anthrone_oxy"/>
    <property type="match status" value="1"/>
</dbReference>
<keyword evidence="2" id="KW-0812">Transmembrane</keyword>